<feature type="compositionally biased region" description="Acidic residues" evidence="4">
    <location>
        <begin position="51"/>
        <end position="71"/>
    </location>
</feature>
<evidence type="ECO:0000259" key="6">
    <source>
        <dbReference type="PROSITE" id="PS51194"/>
    </source>
</evidence>
<dbReference type="PROSITE" id="PS51194">
    <property type="entry name" value="HELICASE_CTER"/>
    <property type="match status" value="1"/>
</dbReference>
<dbReference type="InterPro" id="IPR014001">
    <property type="entry name" value="Helicase_ATP-bd"/>
</dbReference>
<dbReference type="GO" id="GO:0071013">
    <property type="term" value="C:catalytic step 2 spliceosome"/>
    <property type="evidence" value="ECO:0007669"/>
    <property type="project" value="TreeGrafter"/>
</dbReference>
<keyword evidence="1" id="KW-0547">Nucleotide-binding</keyword>
<proteinExistence type="predicted"/>
<accession>A0A1L0B321</accession>
<keyword evidence="8" id="KW-1185">Reference proteome</keyword>
<organism evidence="7 8">
    <name type="scientific">Hanseniaspora guilliermondii</name>
    <dbReference type="NCBI Taxonomy" id="56406"/>
    <lineage>
        <taxon>Eukaryota</taxon>
        <taxon>Fungi</taxon>
        <taxon>Dikarya</taxon>
        <taxon>Ascomycota</taxon>
        <taxon>Saccharomycotina</taxon>
        <taxon>Saccharomycetes</taxon>
        <taxon>Saccharomycodales</taxon>
        <taxon>Saccharomycodaceae</taxon>
        <taxon>Hanseniaspora</taxon>
    </lineage>
</organism>
<dbReference type="SMART" id="SM00487">
    <property type="entry name" value="DEXDc"/>
    <property type="match status" value="1"/>
</dbReference>
<evidence type="ECO:0000256" key="4">
    <source>
        <dbReference type="SAM" id="MobiDB-lite"/>
    </source>
</evidence>
<protein>
    <recommendedName>
        <fullName evidence="9">ATP-dependent RNA helicase DHR2</fullName>
    </recommendedName>
</protein>
<evidence type="ECO:0000313" key="7">
    <source>
        <dbReference type="EMBL" id="SGZ39347.1"/>
    </source>
</evidence>
<dbReference type="SMART" id="SM00490">
    <property type="entry name" value="HELICc"/>
    <property type="match status" value="1"/>
</dbReference>
<evidence type="ECO:0008006" key="9">
    <source>
        <dbReference type="Google" id="ProtNLM"/>
    </source>
</evidence>
<dbReference type="Pfam" id="PF00271">
    <property type="entry name" value="Helicase_C"/>
    <property type="match status" value="1"/>
</dbReference>
<feature type="domain" description="Helicase C-terminal" evidence="6">
    <location>
        <begin position="290"/>
        <end position="459"/>
    </location>
</feature>
<dbReference type="PROSITE" id="PS51192">
    <property type="entry name" value="HELICASE_ATP_BIND_1"/>
    <property type="match status" value="1"/>
</dbReference>
<evidence type="ECO:0000256" key="3">
    <source>
        <dbReference type="ARBA" id="ARBA00047984"/>
    </source>
</evidence>
<feature type="domain" description="Helicase ATP-binding" evidence="5">
    <location>
        <begin position="84"/>
        <end position="256"/>
    </location>
</feature>
<gene>
    <name evidence="7" type="ORF">HGUI_01547</name>
</gene>
<dbReference type="InterPro" id="IPR007502">
    <property type="entry name" value="Helicase-assoc_dom"/>
</dbReference>
<evidence type="ECO:0000256" key="1">
    <source>
        <dbReference type="ARBA" id="ARBA00022741"/>
    </source>
</evidence>
<dbReference type="InterPro" id="IPR027417">
    <property type="entry name" value="P-loop_NTPase"/>
</dbReference>
<evidence type="ECO:0000256" key="2">
    <source>
        <dbReference type="ARBA" id="ARBA00022840"/>
    </source>
</evidence>
<keyword evidence="2" id="KW-0067">ATP-binding</keyword>
<sequence length="744" mass="85914">MSEQGSNKRQKTQKQGAWEKAQLQKNDIDLNKLNSQQQNDFDFVFKEDFGFESDSEQSEEESEEEESEQEDVSLPIEIHKKELLDIISKNQVVIIIGHTGSGKSTKMPQFLCNDLDRKKICITQPRRLAAISIAQRVSKEMNVELGKEVGYGVRFDEKFDKSVGRIKYATDGILLKELTQTLQNSREGLDRRLQYDTIIIDEAHERTLNNDIILSLMKYQVLPNIDKNFKLIITSATINAQKFSEFFGGCPIYEVEGKNYPVKINYLTKEGDEDNYLENAISTIMKIYKDIKDGKLDIGDVLVFLTGQDEINFVMKRIQKEMVSMKINSMVLYPIYANLPLKEQVKIFESIPRNCFKVILATNIAETSITLPNIKYVVDSGKIKVKTMNVLTQISELVIESCSRAQANQRAGRTGRTGPGTVYRLYSRVEYAERMKSVPIPEILRESLSKVLVQLLRFGLTISEILKELPMMDKPDLKQWRLALQRLLQLEGINNTGELTYLGKFMCDLPSDIGIAKVLSVAASNKCVRSCCIITAMLEEFKLPINNKAKEEENLRGISLDGMDVFKHYKHKIMTHKDIHGDDCLGDLFFYLLIYLDWAESGYNKEWCEKMKLSFKMMNRIKYVYKQLIQTTRRYYENEEFDEDMEKNLKVFENFNDIKYSFIKGYPNNLVKLESVNNRNGVYRHLKNALDVKNVTLSIHPSSVLFDNKELGLIKNMFYITILKTNKEFIKDGFQVEDDLIKEV</sequence>
<dbReference type="CDD" id="cd18791">
    <property type="entry name" value="SF2_C_RHA"/>
    <property type="match status" value="1"/>
</dbReference>
<name>A0A1L0B321_9ASCO</name>
<dbReference type="GO" id="GO:0003723">
    <property type="term" value="F:RNA binding"/>
    <property type="evidence" value="ECO:0007669"/>
    <property type="project" value="TreeGrafter"/>
</dbReference>
<dbReference type="GO" id="GO:0003724">
    <property type="term" value="F:RNA helicase activity"/>
    <property type="evidence" value="ECO:0007669"/>
    <property type="project" value="UniProtKB-EC"/>
</dbReference>
<dbReference type="OrthoDB" id="10253254at2759"/>
<feature type="region of interest" description="Disordered" evidence="4">
    <location>
        <begin position="51"/>
        <end position="74"/>
    </location>
</feature>
<dbReference type="PANTHER" id="PTHR18934:SF83">
    <property type="entry name" value="PRE-MRNA-SPLICING FACTOR ATP-DEPENDENT RNA HELICASE DHX16"/>
    <property type="match status" value="1"/>
</dbReference>
<dbReference type="CDD" id="cd17917">
    <property type="entry name" value="DEXHc_RHA-like"/>
    <property type="match status" value="1"/>
</dbReference>
<evidence type="ECO:0000313" key="8">
    <source>
        <dbReference type="Proteomes" id="UP000183365"/>
    </source>
</evidence>
<dbReference type="InterPro" id="IPR011545">
    <property type="entry name" value="DEAD/DEAH_box_helicase_dom"/>
</dbReference>
<dbReference type="Gene3D" id="3.40.50.300">
    <property type="entry name" value="P-loop containing nucleotide triphosphate hydrolases"/>
    <property type="match status" value="2"/>
</dbReference>
<evidence type="ECO:0000259" key="5">
    <source>
        <dbReference type="PROSITE" id="PS51192"/>
    </source>
</evidence>
<dbReference type="AlphaFoldDB" id="A0A1L0B321"/>
<dbReference type="EMBL" id="FQNF01000022">
    <property type="protein sequence ID" value="SGZ39347.1"/>
    <property type="molecule type" value="Genomic_DNA"/>
</dbReference>
<reference evidence="8" key="1">
    <citation type="submission" date="2016-11" db="EMBL/GenBank/DDBJ databases">
        <authorList>
            <person name="Guldener U."/>
        </authorList>
    </citation>
    <scope>NUCLEOTIDE SEQUENCE [LARGE SCALE GENOMIC DNA]</scope>
</reference>
<dbReference type="Gene3D" id="1.20.120.1080">
    <property type="match status" value="1"/>
</dbReference>
<comment type="catalytic activity">
    <reaction evidence="3">
        <text>ATP + H2O = ADP + phosphate + H(+)</text>
        <dbReference type="Rhea" id="RHEA:13065"/>
        <dbReference type="ChEBI" id="CHEBI:15377"/>
        <dbReference type="ChEBI" id="CHEBI:15378"/>
        <dbReference type="ChEBI" id="CHEBI:30616"/>
        <dbReference type="ChEBI" id="CHEBI:43474"/>
        <dbReference type="ChEBI" id="CHEBI:456216"/>
        <dbReference type="EC" id="3.6.4.13"/>
    </reaction>
</comment>
<dbReference type="InterPro" id="IPR001650">
    <property type="entry name" value="Helicase_C-like"/>
</dbReference>
<feature type="region of interest" description="Disordered" evidence="4">
    <location>
        <begin position="1"/>
        <end position="21"/>
    </location>
</feature>
<dbReference type="VEuPathDB" id="FungiDB:HGUI_01547"/>
<dbReference type="PANTHER" id="PTHR18934">
    <property type="entry name" value="ATP-DEPENDENT RNA HELICASE"/>
    <property type="match status" value="1"/>
</dbReference>
<dbReference type="GO" id="GO:0005524">
    <property type="term" value="F:ATP binding"/>
    <property type="evidence" value="ECO:0007669"/>
    <property type="project" value="UniProtKB-KW"/>
</dbReference>
<dbReference type="SMART" id="SM00847">
    <property type="entry name" value="HA2"/>
    <property type="match status" value="1"/>
</dbReference>
<dbReference type="SUPFAM" id="SSF52540">
    <property type="entry name" value="P-loop containing nucleoside triphosphate hydrolases"/>
    <property type="match status" value="1"/>
</dbReference>
<dbReference type="Pfam" id="PF00270">
    <property type="entry name" value="DEAD"/>
    <property type="match status" value="1"/>
</dbReference>
<dbReference type="Proteomes" id="UP000183365">
    <property type="component" value="Unassembled WGS sequence"/>
</dbReference>